<dbReference type="GO" id="GO:0005737">
    <property type="term" value="C:cytoplasm"/>
    <property type="evidence" value="ECO:0007669"/>
    <property type="project" value="TreeGrafter"/>
</dbReference>
<dbReference type="PRINTS" id="PR00069">
    <property type="entry name" value="ALDKETRDTASE"/>
</dbReference>
<dbReference type="InterPro" id="IPR050791">
    <property type="entry name" value="Aldo-Keto_reductase"/>
</dbReference>
<dbReference type="Pfam" id="PF00248">
    <property type="entry name" value="Aldo_ket_red"/>
    <property type="match status" value="1"/>
</dbReference>
<dbReference type="GO" id="GO:0016491">
    <property type="term" value="F:oxidoreductase activity"/>
    <property type="evidence" value="ECO:0007669"/>
    <property type="project" value="UniProtKB-KW"/>
</dbReference>
<gene>
    <name evidence="3" type="primary">yhdN_1</name>
    <name evidence="3" type="ORF">TRIHO_09640</name>
</gene>
<feature type="domain" description="NADP-dependent oxidoreductase" evidence="2">
    <location>
        <begin position="16"/>
        <end position="305"/>
    </location>
</feature>
<protein>
    <submittedName>
        <fullName evidence="3">General stress protein 69</fullName>
        <ecNumber evidence="3">1.1.1.-</ecNumber>
    </submittedName>
</protein>
<dbReference type="EC" id="1.1.1.-" evidence="3"/>
<keyword evidence="4" id="KW-1185">Reference proteome</keyword>
<dbReference type="PATRIC" id="fig|1768241.3.peg.1002"/>
<accession>A0A132C0W8</accession>
<name>A0A132C0W8_9RHOB</name>
<reference evidence="3 4" key="1">
    <citation type="submission" date="2015-12" db="EMBL/GenBank/DDBJ databases">
        <title>Genome sequence of the marine Rhodobacteraceae strain O3.65, Candidatus Tritonibacter horizontis.</title>
        <authorList>
            <person name="Poehlein A."/>
            <person name="Giebel H.A."/>
            <person name="Voget S."/>
            <person name="Brinkhoff T."/>
        </authorList>
    </citation>
    <scope>NUCLEOTIDE SEQUENCE [LARGE SCALE GENOMIC DNA]</scope>
    <source>
        <strain evidence="3 4">O3.65</strain>
    </source>
</reference>
<dbReference type="InterPro" id="IPR020471">
    <property type="entry name" value="AKR"/>
</dbReference>
<keyword evidence="1 3" id="KW-0560">Oxidoreductase</keyword>
<dbReference type="PANTHER" id="PTHR43625:SF40">
    <property type="entry name" value="ALDO-KETO REDUCTASE YAKC [NADP(+)]"/>
    <property type="match status" value="1"/>
</dbReference>
<evidence type="ECO:0000313" key="4">
    <source>
        <dbReference type="Proteomes" id="UP000068382"/>
    </source>
</evidence>
<evidence type="ECO:0000313" key="3">
    <source>
        <dbReference type="EMBL" id="KUP94228.1"/>
    </source>
</evidence>
<dbReference type="SUPFAM" id="SSF51430">
    <property type="entry name" value="NAD(P)-linked oxidoreductase"/>
    <property type="match status" value="1"/>
</dbReference>
<dbReference type="InterPro" id="IPR036812">
    <property type="entry name" value="NAD(P)_OxRdtase_dom_sf"/>
</dbReference>
<sequence length="328" mass="35517">MKKRALGGDGFSVSTLGLGCMGMSEFYGPSDDAENLATLDAALERGIDIFDTADMYGHGANEELLGRFLIKRRGQVKVATKFGILRSDNPDARPIDSSPEYLRSACEASLRRLGVDTIDLYYMHRRNVDVPIEDTVGAMARLVQEGKIRALGLCEVAPDTIRRAHATHPITAIQTEYSLWSRDVEAEILPLTKELGIGFVPYSPLGRGALTGALRSAGDLAEDDFRRTIPRYAPEVLSENLKSLKALQIVADRQNATPAQIALAWLLAQGEQIVPIPGTRRPERLVENAGAVEIKLSSKELASLSASFSPATILGSRTTNVGSALIDL</sequence>
<dbReference type="PANTHER" id="PTHR43625">
    <property type="entry name" value="AFLATOXIN B1 ALDEHYDE REDUCTASE"/>
    <property type="match status" value="1"/>
</dbReference>
<dbReference type="Proteomes" id="UP000068382">
    <property type="component" value="Unassembled WGS sequence"/>
</dbReference>
<evidence type="ECO:0000256" key="1">
    <source>
        <dbReference type="ARBA" id="ARBA00023002"/>
    </source>
</evidence>
<dbReference type="EMBL" id="LPUY01000025">
    <property type="protein sequence ID" value="KUP94228.1"/>
    <property type="molecule type" value="Genomic_DNA"/>
</dbReference>
<dbReference type="AlphaFoldDB" id="A0A132C0W8"/>
<proteinExistence type="predicted"/>
<dbReference type="CDD" id="cd19076">
    <property type="entry name" value="AKR_AKR13A_13D"/>
    <property type="match status" value="1"/>
</dbReference>
<organism evidence="3 4">
    <name type="scientific">Tritonibacter horizontis</name>
    <dbReference type="NCBI Taxonomy" id="1768241"/>
    <lineage>
        <taxon>Bacteria</taxon>
        <taxon>Pseudomonadati</taxon>
        <taxon>Pseudomonadota</taxon>
        <taxon>Alphaproteobacteria</taxon>
        <taxon>Rhodobacterales</taxon>
        <taxon>Paracoccaceae</taxon>
        <taxon>Tritonibacter</taxon>
    </lineage>
</organism>
<comment type="caution">
    <text evidence="3">The sequence shown here is derived from an EMBL/GenBank/DDBJ whole genome shotgun (WGS) entry which is preliminary data.</text>
</comment>
<evidence type="ECO:0000259" key="2">
    <source>
        <dbReference type="Pfam" id="PF00248"/>
    </source>
</evidence>
<dbReference type="PROSITE" id="PS51257">
    <property type="entry name" value="PROKAR_LIPOPROTEIN"/>
    <property type="match status" value="1"/>
</dbReference>
<dbReference type="InterPro" id="IPR023210">
    <property type="entry name" value="NADP_OxRdtase_dom"/>
</dbReference>
<dbReference type="OrthoDB" id="9803483at2"/>
<dbReference type="RefSeq" id="WP_068240867.1">
    <property type="nucleotide sequence ID" value="NZ_LPUY01000025.1"/>
</dbReference>
<dbReference type="Gene3D" id="3.20.20.100">
    <property type="entry name" value="NADP-dependent oxidoreductase domain"/>
    <property type="match status" value="1"/>
</dbReference>